<dbReference type="InterPro" id="IPR057538">
    <property type="entry name" value="RXYLT1_C"/>
</dbReference>
<reference evidence="2" key="1">
    <citation type="journal article" date="2020" name="Nature">
        <title>Giant virus diversity and host interactions through global metagenomics.</title>
        <authorList>
            <person name="Schulz F."/>
            <person name="Roux S."/>
            <person name="Paez-Espino D."/>
            <person name="Jungbluth S."/>
            <person name="Walsh D.A."/>
            <person name="Denef V.J."/>
            <person name="McMahon K.D."/>
            <person name="Konstantinidis K.T."/>
            <person name="Eloe-Fadrosh E.A."/>
            <person name="Kyrpides N.C."/>
            <person name="Woyke T."/>
        </authorList>
    </citation>
    <scope>NUCLEOTIDE SEQUENCE</scope>
    <source>
        <strain evidence="2">GVMAG-M-3300009180-45</strain>
    </source>
</reference>
<dbReference type="EMBL" id="MN739023">
    <property type="protein sequence ID" value="QHT35570.1"/>
    <property type="molecule type" value="Genomic_DNA"/>
</dbReference>
<protein>
    <recommendedName>
        <fullName evidence="1">RXYLT1 C-terminal domain-containing protein</fullName>
    </recommendedName>
</protein>
<feature type="domain" description="RXYLT1 C-terminal" evidence="1">
    <location>
        <begin position="156"/>
        <end position="198"/>
    </location>
</feature>
<accession>A0A6C0F6P1</accession>
<proteinExistence type="predicted"/>
<name>A0A6C0F6P1_9ZZZZ</name>
<sequence length="237" mass="26894">MISGKAFSDLCTWNYDPRYRQRPFMHWGSRPGDWVFINGEYLEQFLSIRLATPKRFNLVIHNADQPFDAARLARTLPRALRIYAINTTVQHPQLTTIPLGFPDSGLQHITNIRPSANRHIEIYSNFSAGTNVVARAECLKAFEGDPRVVRKDPVGRSQPEYYEDMCHSKFVLCPTGTGLDTHRVYEALACGATPVVLHSSLDHLYAKLPVCILDKWTDPLVVPDGKLMLNAREWLTS</sequence>
<evidence type="ECO:0000259" key="1">
    <source>
        <dbReference type="Pfam" id="PF24785"/>
    </source>
</evidence>
<dbReference type="AlphaFoldDB" id="A0A6C0F6P1"/>
<organism evidence="2">
    <name type="scientific">viral metagenome</name>
    <dbReference type="NCBI Taxonomy" id="1070528"/>
    <lineage>
        <taxon>unclassified sequences</taxon>
        <taxon>metagenomes</taxon>
        <taxon>organismal metagenomes</taxon>
    </lineage>
</organism>
<evidence type="ECO:0000313" key="2">
    <source>
        <dbReference type="EMBL" id="QHT35570.1"/>
    </source>
</evidence>
<dbReference type="Pfam" id="PF24785">
    <property type="entry name" value="RXYLT1_C"/>
    <property type="match status" value="1"/>
</dbReference>